<proteinExistence type="predicted"/>
<dbReference type="RefSeq" id="WP_106926711.1">
    <property type="nucleotide sequence ID" value="NZ_PYFT01000001.1"/>
</dbReference>
<dbReference type="InterPro" id="IPR012338">
    <property type="entry name" value="Beta-lactam/transpept-like"/>
</dbReference>
<evidence type="ECO:0000313" key="3">
    <source>
        <dbReference type="Proteomes" id="UP000240357"/>
    </source>
</evidence>
<gene>
    <name evidence="2" type="ORF">AHMF7605_04115</name>
</gene>
<dbReference type="OrthoDB" id="9793489at2"/>
<dbReference type="AlphaFoldDB" id="A0A2T2YB88"/>
<keyword evidence="3" id="KW-1185">Reference proteome</keyword>
<sequence length="566" mass="63450">MKRLVLGLIWSQIFFLATSFFNQLRAQSLAQPLQAHIDSLFIPWNTTKTPGAVIAVIQDGQVLYQRAYGMADVAKKEALTINHSFWVASMAKQFTAMSVALLEEQGKLCASDDIRKYLPELPDLGKTIRLHHLVHHTSGLRDGFTLVGLTFKGEKHYTNANVLAAMARQNNLNFNPGERYEYLNGGYVLLAEIVARVSGMSFYDFTQRAIFQPLGMAHTRFSGNLKETIPGLAKGYGVNYKNGKVRYRRSEFKGNTVGSSGLITTLEDLMKWNENFYNNKLGKGSPTFINKILTPATLNNGQWSKYAYGLEIAPYKEFLATSHSGSDPGYTAEMVRFPEQRVTVICLANTNDMYSLTPKLFSVGETVIKAKVIAKVAIDKPVTNSDLSALAGYYVNLANNQDVRIITQEKDKLYAATSLYGYKAPLTPLGAQDFQNQGLKEYELRFISAEDGQINTLHHLPIREDGYTLQKINPVHLTKSQLKTYSGKYYSPELKKTYHLVVRKGKLGLRLFGILFIPFQPMEGNRFLADLQGNNCLIFNTNDAGVPVGFTFNREAITNLTFTRKK</sequence>
<evidence type="ECO:0000259" key="1">
    <source>
        <dbReference type="Pfam" id="PF00144"/>
    </source>
</evidence>
<name>A0A2T2YB88_9BACT</name>
<dbReference type="InterPro" id="IPR050491">
    <property type="entry name" value="AmpC-like"/>
</dbReference>
<dbReference type="PANTHER" id="PTHR46825">
    <property type="entry name" value="D-ALANYL-D-ALANINE-CARBOXYPEPTIDASE/ENDOPEPTIDASE AMPH"/>
    <property type="match status" value="1"/>
</dbReference>
<dbReference type="Proteomes" id="UP000240357">
    <property type="component" value="Unassembled WGS sequence"/>
</dbReference>
<protein>
    <recommendedName>
        <fullName evidence="1">Beta-lactamase-related domain-containing protein</fullName>
    </recommendedName>
</protein>
<dbReference type="PANTHER" id="PTHR46825:SF9">
    <property type="entry name" value="BETA-LACTAMASE-RELATED DOMAIN-CONTAINING PROTEIN"/>
    <property type="match status" value="1"/>
</dbReference>
<comment type="caution">
    <text evidence="2">The sequence shown here is derived from an EMBL/GenBank/DDBJ whole genome shotgun (WGS) entry which is preliminary data.</text>
</comment>
<evidence type="ECO:0000313" key="2">
    <source>
        <dbReference type="EMBL" id="PSR52763.1"/>
    </source>
</evidence>
<accession>A0A2T2YB88</accession>
<feature type="domain" description="Beta-lactamase-related" evidence="1">
    <location>
        <begin position="46"/>
        <end position="352"/>
    </location>
</feature>
<dbReference type="InterPro" id="IPR001466">
    <property type="entry name" value="Beta-lactam-related"/>
</dbReference>
<dbReference type="SUPFAM" id="SSF56601">
    <property type="entry name" value="beta-lactamase/transpeptidase-like"/>
    <property type="match status" value="1"/>
</dbReference>
<dbReference type="Pfam" id="PF00144">
    <property type="entry name" value="Beta-lactamase"/>
    <property type="match status" value="1"/>
</dbReference>
<dbReference type="EMBL" id="PYFT01000001">
    <property type="protein sequence ID" value="PSR52763.1"/>
    <property type="molecule type" value="Genomic_DNA"/>
</dbReference>
<dbReference type="Gene3D" id="3.40.710.10">
    <property type="entry name" value="DD-peptidase/beta-lactamase superfamily"/>
    <property type="match status" value="1"/>
</dbReference>
<organism evidence="2 3">
    <name type="scientific">Adhaeribacter arboris</name>
    <dbReference type="NCBI Taxonomy" id="2072846"/>
    <lineage>
        <taxon>Bacteria</taxon>
        <taxon>Pseudomonadati</taxon>
        <taxon>Bacteroidota</taxon>
        <taxon>Cytophagia</taxon>
        <taxon>Cytophagales</taxon>
        <taxon>Hymenobacteraceae</taxon>
        <taxon>Adhaeribacter</taxon>
    </lineage>
</organism>
<reference evidence="2 3" key="1">
    <citation type="submission" date="2018-03" db="EMBL/GenBank/DDBJ databases">
        <title>Adhaeribacter sp. HMF7605 Genome sequencing and assembly.</title>
        <authorList>
            <person name="Kang H."/>
            <person name="Kang J."/>
            <person name="Cha I."/>
            <person name="Kim H."/>
            <person name="Joh K."/>
        </authorList>
    </citation>
    <scope>NUCLEOTIDE SEQUENCE [LARGE SCALE GENOMIC DNA]</scope>
    <source>
        <strain evidence="2 3">HMF7605</strain>
    </source>
</reference>